<keyword evidence="6" id="KW-0963">Cytoplasm</keyword>
<evidence type="ECO:0000256" key="1">
    <source>
        <dbReference type="ARBA" id="ARBA00003773"/>
    </source>
</evidence>
<dbReference type="GO" id="GO:0003677">
    <property type="term" value="F:DNA binding"/>
    <property type="evidence" value="ECO:0007669"/>
    <property type="project" value="UniProtKB-KW"/>
</dbReference>
<dbReference type="SUPFAM" id="SSF47113">
    <property type="entry name" value="Histone-fold"/>
    <property type="match status" value="1"/>
</dbReference>
<keyword evidence="10" id="KW-1185">Reference proteome</keyword>
<dbReference type="CDD" id="cd22909">
    <property type="entry name" value="HFD_archaea_histone-like"/>
    <property type="match status" value="1"/>
</dbReference>
<evidence type="ECO:0000256" key="4">
    <source>
        <dbReference type="ARBA" id="ARBA00008264"/>
    </source>
</evidence>
<accession>A6UP30</accession>
<dbReference type="eggNOG" id="arCOG02145">
    <property type="taxonomic scope" value="Archaea"/>
</dbReference>
<dbReference type="GO" id="GO:0005737">
    <property type="term" value="C:cytoplasm"/>
    <property type="evidence" value="ECO:0007669"/>
    <property type="project" value="UniProtKB-SubCell"/>
</dbReference>
<dbReference type="Proteomes" id="UP000001107">
    <property type="component" value="Chromosome"/>
</dbReference>
<proteinExistence type="inferred from homology"/>
<dbReference type="HOGENOM" id="CLU_2340228_0_0_2"/>
<evidence type="ECO:0000256" key="3">
    <source>
        <dbReference type="ARBA" id="ARBA00004496"/>
    </source>
</evidence>
<name>A6UP30_METVS</name>
<evidence type="ECO:0000256" key="5">
    <source>
        <dbReference type="ARBA" id="ARBA00022454"/>
    </source>
</evidence>
<comment type="similarity">
    <text evidence="4">Belongs to the archaeal histone HMF family.</text>
</comment>
<dbReference type="STRING" id="406327.Mevan_0343"/>
<dbReference type="GO" id="GO:0005694">
    <property type="term" value="C:chromosome"/>
    <property type="evidence" value="ECO:0007669"/>
    <property type="project" value="UniProtKB-SubCell"/>
</dbReference>
<evidence type="ECO:0000256" key="7">
    <source>
        <dbReference type="ARBA" id="ARBA00023125"/>
    </source>
</evidence>
<evidence type="ECO:0000256" key="6">
    <source>
        <dbReference type="ARBA" id="ARBA00022490"/>
    </source>
</evidence>
<dbReference type="Gene3D" id="1.10.20.10">
    <property type="entry name" value="Histone, subunit A"/>
    <property type="match status" value="1"/>
</dbReference>
<sequence length="99" mass="11447">MIPKGTVKRIMKQHTEMNVSAESVEKLVELLQEIIVTTTQIAEQNAGKDKRKTLKARDIEQCDAERLRRKIVEVSERTEKVNILTNEILNVVANELERY</sequence>
<reference evidence="9" key="1">
    <citation type="submission" date="2007-06" db="EMBL/GenBank/DDBJ databases">
        <title>Complete sequence of Methanococcus vannielii SB.</title>
        <authorList>
            <consortium name="US DOE Joint Genome Institute"/>
            <person name="Copeland A."/>
            <person name="Lucas S."/>
            <person name="Lapidus A."/>
            <person name="Barry K."/>
            <person name="Glavina del Rio T."/>
            <person name="Dalin E."/>
            <person name="Tice H."/>
            <person name="Pitluck S."/>
            <person name="Chain P."/>
            <person name="Malfatti S."/>
            <person name="Shin M."/>
            <person name="Vergez L."/>
            <person name="Schmutz J."/>
            <person name="Larimer F."/>
            <person name="Land M."/>
            <person name="Hauser L."/>
            <person name="Kyrpides N."/>
            <person name="Anderson I."/>
            <person name="Sieprawska-Lupa M."/>
            <person name="Whitman W.B."/>
            <person name="Richardson P."/>
        </authorList>
    </citation>
    <scope>NUCLEOTIDE SEQUENCE [LARGE SCALE GENOMIC DNA]</scope>
    <source>
        <strain evidence="9">SB</strain>
    </source>
</reference>
<keyword evidence="5" id="KW-0158">Chromosome</keyword>
<keyword evidence="7" id="KW-0238">DNA-binding</keyword>
<dbReference type="RefSeq" id="WP_011972155.1">
    <property type="nucleotide sequence ID" value="NC_009634.1"/>
</dbReference>
<dbReference type="InterPro" id="IPR050004">
    <property type="entry name" value="HmfB-like"/>
</dbReference>
<dbReference type="InterPro" id="IPR003958">
    <property type="entry name" value="CBFA_NFYB_domain"/>
</dbReference>
<evidence type="ECO:0000313" key="9">
    <source>
        <dbReference type="EMBL" id="ABR54252.1"/>
    </source>
</evidence>
<dbReference type="OrthoDB" id="7514at2157"/>
<evidence type="ECO:0000313" key="10">
    <source>
        <dbReference type="Proteomes" id="UP000001107"/>
    </source>
</evidence>
<dbReference type="AlphaFoldDB" id="A6UP30"/>
<dbReference type="InterPro" id="IPR009072">
    <property type="entry name" value="Histone-fold"/>
</dbReference>
<dbReference type="NCBIfam" id="NF043032">
    <property type="entry name" value="archaea_histone"/>
    <property type="match status" value="1"/>
</dbReference>
<evidence type="ECO:0000259" key="8">
    <source>
        <dbReference type="Pfam" id="PF00808"/>
    </source>
</evidence>
<protein>
    <submittedName>
        <fullName evidence="9">Transcription factor CBF/NF-Y histone</fullName>
    </submittedName>
</protein>
<gene>
    <name evidence="9" type="ordered locus">Mevan_0343</name>
</gene>
<dbReference type="GO" id="GO:0046982">
    <property type="term" value="F:protein heterodimerization activity"/>
    <property type="evidence" value="ECO:0007669"/>
    <property type="project" value="InterPro"/>
</dbReference>
<dbReference type="Pfam" id="PF00808">
    <property type="entry name" value="CBFD_NFYB_HMF"/>
    <property type="match status" value="1"/>
</dbReference>
<dbReference type="EMBL" id="CP000742">
    <property type="protein sequence ID" value="ABR54252.1"/>
    <property type="molecule type" value="Genomic_DNA"/>
</dbReference>
<comment type="function">
    <text evidence="1">Binds and compact DNA (95 to 150 base pairs) to form nucleosome-like structures that contain positive DNA supercoils. Increases the resistance of DNA to thermal denaturation (in vitro).</text>
</comment>
<feature type="domain" description="Transcription factor CBF/NF-Y/archaeal histone" evidence="8">
    <location>
        <begin position="2"/>
        <end position="62"/>
    </location>
</feature>
<comment type="subcellular location">
    <subcellularLocation>
        <location evidence="2">Chromosome</location>
    </subcellularLocation>
    <subcellularLocation>
        <location evidence="3">Cytoplasm</location>
    </subcellularLocation>
</comment>
<organism evidence="9 10">
    <name type="scientific">Methanococcus vannielii (strain ATCC 35089 / DSM 1224 / JCM 13029 / OCM 148 / SB)</name>
    <dbReference type="NCBI Taxonomy" id="406327"/>
    <lineage>
        <taxon>Archaea</taxon>
        <taxon>Methanobacteriati</taxon>
        <taxon>Methanobacteriota</taxon>
        <taxon>Methanomada group</taxon>
        <taxon>Methanococci</taxon>
        <taxon>Methanococcales</taxon>
        <taxon>Methanococcaceae</taxon>
        <taxon>Methanococcus</taxon>
    </lineage>
</organism>
<dbReference type="KEGG" id="mvn:Mevan_0343"/>
<evidence type="ECO:0000256" key="2">
    <source>
        <dbReference type="ARBA" id="ARBA00004286"/>
    </source>
</evidence>
<dbReference type="GeneID" id="5325911"/>